<dbReference type="InterPro" id="IPR007728">
    <property type="entry name" value="Pre-SET_dom"/>
</dbReference>
<dbReference type="Gene3D" id="2.170.270.10">
    <property type="entry name" value="SET domain"/>
    <property type="match status" value="1"/>
</dbReference>
<feature type="domain" description="Pre-SET" evidence="9">
    <location>
        <begin position="135"/>
        <end position="194"/>
    </location>
</feature>
<reference evidence="11" key="1">
    <citation type="submission" date="2021-02" db="EMBL/GenBank/DDBJ databases">
        <authorList>
            <person name="Nowell W R."/>
        </authorList>
    </citation>
    <scope>NUCLEOTIDE SEQUENCE</scope>
</reference>
<dbReference type="SUPFAM" id="SSF82199">
    <property type="entry name" value="SET domain"/>
    <property type="match status" value="1"/>
</dbReference>
<dbReference type="PANTHER" id="PTHR46223:SF3">
    <property type="entry name" value="HISTONE-LYSINE N-METHYLTRANSFERASE SET-23"/>
    <property type="match status" value="1"/>
</dbReference>
<dbReference type="InterPro" id="IPR050973">
    <property type="entry name" value="H3K9_Histone-Lys_N-MTase"/>
</dbReference>
<evidence type="ECO:0000259" key="9">
    <source>
        <dbReference type="PROSITE" id="PS50867"/>
    </source>
</evidence>
<proteinExistence type="predicted"/>
<keyword evidence="7" id="KW-0862">Zinc</keyword>
<protein>
    <submittedName>
        <fullName evidence="11">Uncharacterized protein</fullName>
    </submittedName>
</protein>
<dbReference type="PROSITE" id="PS50867">
    <property type="entry name" value="PRE_SET"/>
    <property type="match status" value="1"/>
</dbReference>
<evidence type="ECO:0000256" key="7">
    <source>
        <dbReference type="ARBA" id="ARBA00022833"/>
    </source>
</evidence>
<dbReference type="InterPro" id="IPR003616">
    <property type="entry name" value="Post-SET_dom"/>
</dbReference>
<evidence type="ECO:0000256" key="4">
    <source>
        <dbReference type="ARBA" id="ARBA00022679"/>
    </source>
</evidence>
<evidence type="ECO:0000259" key="8">
    <source>
        <dbReference type="PROSITE" id="PS50280"/>
    </source>
</evidence>
<dbReference type="Pfam" id="PF11095">
    <property type="entry name" value="Gemin7"/>
    <property type="match status" value="1"/>
</dbReference>
<keyword evidence="6" id="KW-0479">Metal-binding</keyword>
<keyword evidence="5" id="KW-0949">S-adenosyl-L-methionine</keyword>
<evidence type="ECO:0000313" key="12">
    <source>
        <dbReference type="Proteomes" id="UP000663832"/>
    </source>
</evidence>
<sequence>MSNIDNDDDGLAVYRLALATQAPENSALKQEKRSELRSRFLNVLEYLKTNKNISPIELDFYRESSLTATHCLSIDSNFSQILVEDLQTKIGCMSTALIQEQTIATAAALKEKTPFVYIDSCLIQLINDDDDEQYEGCSCATENTCINCSCANRFGINYDSNHCLNMNKTGPIFECNSECNCSFDTCQNRVSQKDDQSKNVKIISTSNKGYGVITEKPILHPGTYIGEYVGEVLSESEAHRRILLTKNFEHNYLLLYNEHSSQAITKTFIDARYYGNWTRFINHSCNPNLHIVPIRSDQPTPPRLVFFTLREIQANEELSYSYGTTVDEKFSKPCHCSSSSCTGFMPYQTTD</sequence>
<comment type="subcellular location">
    <subcellularLocation>
        <location evidence="1">Chromosome</location>
    </subcellularLocation>
</comment>
<dbReference type="AlphaFoldDB" id="A0A814PY77"/>
<dbReference type="Pfam" id="PF00856">
    <property type="entry name" value="SET"/>
    <property type="match status" value="1"/>
</dbReference>
<evidence type="ECO:0000256" key="5">
    <source>
        <dbReference type="ARBA" id="ARBA00022691"/>
    </source>
</evidence>
<gene>
    <name evidence="11" type="ORF">QVE165_LOCUS20928</name>
</gene>
<dbReference type="GO" id="GO:0042054">
    <property type="term" value="F:histone methyltransferase activity"/>
    <property type="evidence" value="ECO:0007669"/>
    <property type="project" value="InterPro"/>
</dbReference>
<dbReference type="PANTHER" id="PTHR46223">
    <property type="entry name" value="HISTONE-LYSINE N-METHYLTRANSFERASE SUV39H"/>
    <property type="match status" value="1"/>
</dbReference>
<dbReference type="SMART" id="SM00317">
    <property type="entry name" value="SET"/>
    <property type="match status" value="1"/>
</dbReference>
<dbReference type="Gene3D" id="2.30.30.100">
    <property type="match status" value="1"/>
</dbReference>
<evidence type="ECO:0000256" key="1">
    <source>
        <dbReference type="ARBA" id="ARBA00004286"/>
    </source>
</evidence>
<dbReference type="PROSITE" id="PS50280">
    <property type="entry name" value="SET"/>
    <property type="match status" value="1"/>
</dbReference>
<evidence type="ECO:0000256" key="3">
    <source>
        <dbReference type="ARBA" id="ARBA00022603"/>
    </source>
</evidence>
<dbReference type="GO" id="GO:0005634">
    <property type="term" value="C:nucleus"/>
    <property type="evidence" value="ECO:0007669"/>
    <property type="project" value="InterPro"/>
</dbReference>
<dbReference type="InterPro" id="IPR001214">
    <property type="entry name" value="SET_dom"/>
</dbReference>
<dbReference type="GO" id="GO:0034719">
    <property type="term" value="C:SMN-Sm protein complex"/>
    <property type="evidence" value="ECO:0007669"/>
    <property type="project" value="InterPro"/>
</dbReference>
<dbReference type="EMBL" id="CAJNOM010000133">
    <property type="protein sequence ID" value="CAF1112592.1"/>
    <property type="molecule type" value="Genomic_DNA"/>
</dbReference>
<keyword evidence="2" id="KW-0158">Chromosome</keyword>
<evidence type="ECO:0000313" key="11">
    <source>
        <dbReference type="EMBL" id="CAF1112592.1"/>
    </source>
</evidence>
<dbReference type="Pfam" id="PF05033">
    <property type="entry name" value="Pre-SET"/>
    <property type="match status" value="1"/>
</dbReference>
<comment type="caution">
    <text evidence="11">The sequence shown here is derived from an EMBL/GenBank/DDBJ whole genome shotgun (WGS) entry which is preliminary data.</text>
</comment>
<dbReference type="Proteomes" id="UP000663832">
    <property type="component" value="Unassembled WGS sequence"/>
</dbReference>
<dbReference type="PROSITE" id="PS50868">
    <property type="entry name" value="POST_SET"/>
    <property type="match status" value="1"/>
</dbReference>
<name>A0A814PY77_9BILA</name>
<dbReference type="InterPro" id="IPR046341">
    <property type="entry name" value="SET_dom_sf"/>
</dbReference>
<feature type="domain" description="SET" evidence="8">
    <location>
        <begin position="198"/>
        <end position="323"/>
    </location>
</feature>
<feature type="domain" description="Post-SET" evidence="10">
    <location>
        <begin position="330"/>
        <end position="346"/>
    </location>
</feature>
<evidence type="ECO:0000259" key="10">
    <source>
        <dbReference type="PROSITE" id="PS50868"/>
    </source>
</evidence>
<dbReference type="GO" id="GO:0008270">
    <property type="term" value="F:zinc ion binding"/>
    <property type="evidence" value="ECO:0007669"/>
    <property type="project" value="InterPro"/>
</dbReference>
<organism evidence="11 12">
    <name type="scientific">Adineta steineri</name>
    <dbReference type="NCBI Taxonomy" id="433720"/>
    <lineage>
        <taxon>Eukaryota</taxon>
        <taxon>Metazoa</taxon>
        <taxon>Spiralia</taxon>
        <taxon>Gnathifera</taxon>
        <taxon>Rotifera</taxon>
        <taxon>Eurotatoria</taxon>
        <taxon>Bdelloidea</taxon>
        <taxon>Adinetida</taxon>
        <taxon>Adinetidae</taxon>
        <taxon>Adineta</taxon>
    </lineage>
</organism>
<keyword evidence="3" id="KW-0489">Methyltransferase</keyword>
<keyword evidence="12" id="KW-1185">Reference proteome</keyword>
<dbReference type="OrthoDB" id="616263at2759"/>
<evidence type="ECO:0000256" key="2">
    <source>
        <dbReference type="ARBA" id="ARBA00022454"/>
    </source>
</evidence>
<keyword evidence="4" id="KW-0808">Transferase</keyword>
<dbReference type="GO" id="GO:0005694">
    <property type="term" value="C:chromosome"/>
    <property type="evidence" value="ECO:0007669"/>
    <property type="project" value="UniProtKB-SubCell"/>
</dbReference>
<evidence type="ECO:0000256" key="6">
    <source>
        <dbReference type="ARBA" id="ARBA00022723"/>
    </source>
</evidence>
<dbReference type="GO" id="GO:0032259">
    <property type="term" value="P:methylation"/>
    <property type="evidence" value="ECO:0007669"/>
    <property type="project" value="UniProtKB-KW"/>
</dbReference>
<dbReference type="InterPro" id="IPR020338">
    <property type="entry name" value="SMN_gemin7"/>
</dbReference>
<accession>A0A814PY77</accession>